<feature type="domain" description="A20-type" evidence="8">
    <location>
        <begin position="18"/>
        <end position="52"/>
    </location>
</feature>
<evidence type="ECO:0000256" key="5">
    <source>
        <dbReference type="ARBA" id="ARBA00023016"/>
    </source>
</evidence>
<dbReference type="PROSITE" id="PS51036">
    <property type="entry name" value="ZF_A20"/>
    <property type="match status" value="1"/>
</dbReference>
<evidence type="ECO:0000259" key="9">
    <source>
        <dbReference type="PROSITE" id="PS51039"/>
    </source>
</evidence>
<dbReference type="PROSITE" id="PS51039">
    <property type="entry name" value="ZF_AN1"/>
    <property type="match status" value="1"/>
</dbReference>
<comment type="function">
    <text evidence="1">May be involved in environmental stress response.</text>
</comment>
<dbReference type="FunFam" id="4.10.1110.10:FF:000001">
    <property type="entry name" value="Zinc finger AN1-type containing 6"/>
    <property type="match status" value="1"/>
</dbReference>
<dbReference type="SMART" id="SM00154">
    <property type="entry name" value="ZnF_AN1"/>
    <property type="match status" value="1"/>
</dbReference>
<feature type="region of interest" description="Disordered" evidence="7">
    <location>
        <begin position="56"/>
        <end position="85"/>
    </location>
</feature>
<keyword evidence="2" id="KW-0479">Metal-binding</keyword>
<evidence type="ECO:0000256" key="1">
    <source>
        <dbReference type="ARBA" id="ARBA00003732"/>
    </source>
</evidence>
<dbReference type="Gene3D" id="4.10.1110.10">
    <property type="entry name" value="AN1-like Zinc finger"/>
    <property type="match status" value="1"/>
</dbReference>
<organism evidence="10">
    <name type="scientific">Ananas comosus var. bracteatus</name>
    <name type="common">red pineapple</name>
    <dbReference type="NCBI Taxonomy" id="296719"/>
    <lineage>
        <taxon>Eukaryota</taxon>
        <taxon>Viridiplantae</taxon>
        <taxon>Streptophyta</taxon>
        <taxon>Embryophyta</taxon>
        <taxon>Tracheophyta</taxon>
        <taxon>Spermatophyta</taxon>
        <taxon>Magnoliopsida</taxon>
        <taxon>Liliopsida</taxon>
        <taxon>Poales</taxon>
        <taxon>Bromeliaceae</taxon>
        <taxon>Bromelioideae</taxon>
        <taxon>Ananas</taxon>
    </lineage>
</organism>
<dbReference type="SUPFAM" id="SSF57716">
    <property type="entry name" value="Glucocorticoid receptor-like (DNA-binding domain)"/>
    <property type="match status" value="1"/>
</dbReference>
<dbReference type="Gene3D" id="4.10.240.30">
    <property type="match status" value="1"/>
</dbReference>
<keyword evidence="3 6" id="KW-0863">Zinc-finger</keyword>
<feature type="domain" description="AN1-type" evidence="9">
    <location>
        <begin position="81"/>
        <end position="127"/>
    </location>
</feature>
<evidence type="ECO:0000256" key="3">
    <source>
        <dbReference type="ARBA" id="ARBA00022771"/>
    </source>
</evidence>
<feature type="compositionally biased region" description="Basic and acidic residues" evidence="7">
    <location>
        <begin position="56"/>
        <end position="66"/>
    </location>
</feature>
<keyword evidence="4" id="KW-0862">Zinc</keyword>
<dbReference type="InterPro" id="IPR002653">
    <property type="entry name" value="Znf_A20"/>
</dbReference>
<sequence length="146" mass="16099">MDQERTKRGAKETEFQAPKDPILCANNCGFFGNPATDDLCSRCSKLRFLTELKKSKGRGVDGRGVKSEPACEASREAPRSSKPENRCSFCNKKIGLLGFTCRCGDVFCSVHRYSDKHNCGFDYRGAAQAKIAKANPLVKADKVDKI</sequence>
<evidence type="ECO:0000256" key="2">
    <source>
        <dbReference type="ARBA" id="ARBA00022723"/>
    </source>
</evidence>
<dbReference type="PANTHER" id="PTHR10634">
    <property type="entry name" value="AN1-TYPE ZINC FINGER PROTEIN"/>
    <property type="match status" value="1"/>
</dbReference>
<accession>A0A6V7P075</accession>
<evidence type="ECO:0000256" key="4">
    <source>
        <dbReference type="ARBA" id="ARBA00022833"/>
    </source>
</evidence>
<dbReference type="GO" id="GO:0003677">
    <property type="term" value="F:DNA binding"/>
    <property type="evidence" value="ECO:0007669"/>
    <property type="project" value="InterPro"/>
</dbReference>
<dbReference type="InterPro" id="IPR000058">
    <property type="entry name" value="Znf_AN1"/>
</dbReference>
<dbReference type="Pfam" id="PF01428">
    <property type="entry name" value="zf-AN1"/>
    <property type="match status" value="1"/>
</dbReference>
<dbReference type="SUPFAM" id="SSF118310">
    <property type="entry name" value="AN1-like Zinc finger"/>
    <property type="match status" value="1"/>
</dbReference>
<feature type="compositionally biased region" description="Basic and acidic residues" evidence="7">
    <location>
        <begin position="73"/>
        <end position="85"/>
    </location>
</feature>
<dbReference type="Pfam" id="PF01754">
    <property type="entry name" value="zf-A20"/>
    <property type="match status" value="1"/>
</dbReference>
<dbReference type="AlphaFoldDB" id="A0A6V7P075"/>
<dbReference type="InterPro" id="IPR050652">
    <property type="entry name" value="AN1_A20_ZnFinger"/>
</dbReference>
<name>A0A6V7P075_ANACO</name>
<evidence type="ECO:0000259" key="8">
    <source>
        <dbReference type="PROSITE" id="PS51036"/>
    </source>
</evidence>
<dbReference type="SMART" id="SM00259">
    <property type="entry name" value="ZnF_A20"/>
    <property type="match status" value="1"/>
</dbReference>
<proteinExistence type="predicted"/>
<gene>
    <name evidence="10" type="ORF">CB5_LOCUS7428</name>
</gene>
<dbReference type="PANTHER" id="PTHR10634:SF149">
    <property type="entry name" value="AN1-TYPE DOMAIN-CONTAINING PROTEIN-RELATED"/>
    <property type="match status" value="1"/>
</dbReference>
<reference evidence="10" key="1">
    <citation type="submission" date="2020-07" db="EMBL/GenBank/DDBJ databases">
        <authorList>
            <person name="Lin J."/>
        </authorList>
    </citation>
    <scope>NUCLEOTIDE SEQUENCE</scope>
</reference>
<dbReference type="EMBL" id="LR862143">
    <property type="protein sequence ID" value="CAD1824217.1"/>
    <property type="molecule type" value="Genomic_DNA"/>
</dbReference>
<dbReference type="InterPro" id="IPR035896">
    <property type="entry name" value="AN1-like_Znf"/>
</dbReference>
<evidence type="ECO:0000256" key="6">
    <source>
        <dbReference type="PROSITE-ProRule" id="PRU00449"/>
    </source>
</evidence>
<evidence type="ECO:0000313" key="10">
    <source>
        <dbReference type="EMBL" id="CAD1824217.1"/>
    </source>
</evidence>
<keyword evidence="5" id="KW-0346">Stress response</keyword>
<dbReference type="GO" id="GO:0008270">
    <property type="term" value="F:zinc ion binding"/>
    <property type="evidence" value="ECO:0007669"/>
    <property type="project" value="UniProtKB-KW"/>
</dbReference>
<evidence type="ECO:0000256" key="7">
    <source>
        <dbReference type="SAM" id="MobiDB-lite"/>
    </source>
</evidence>
<protein>
    <submittedName>
        <fullName evidence="10">Uncharacterized protein</fullName>
    </submittedName>
</protein>